<evidence type="ECO:0000256" key="4">
    <source>
        <dbReference type="ARBA" id="ARBA00022801"/>
    </source>
</evidence>
<keyword evidence="9" id="KW-0624">Polysaccharide degradation</keyword>
<evidence type="ECO:0000256" key="8">
    <source>
        <dbReference type="PIRSR" id="PIRSR638964-3"/>
    </source>
</evidence>
<evidence type="ECO:0000313" key="14">
    <source>
        <dbReference type="Proteomes" id="UP000076881"/>
    </source>
</evidence>
<feature type="disulfide bond" evidence="8">
    <location>
        <begin position="87"/>
        <end position="92"/>
    </location>
</feature>
<dbReference type="Pfam" id="PF05270">
    <property type="entry name" value="AbfB"/>
    <property type="match status" value="1"/>
</dbReference>
<keyword evidence="8" id="KW-1015">Disulfide bond</keyword>
<organism evidence="13 14">
    <name type="scientific">Akanthomyces lecanii RCEF 1005</name>
    <dbReference type="NCBI Taxonomy" id="1081108"/>
    <lineage>
        <taxon>Eukaryota</taxon>
        <taxon>Fungi</taxon>
        <taxon>Dikarya</taxon>
        <taxon>Ascomycota</taxon>
        <taxon>Pezizomycotina</taxon>
        <taxon>Sordariomycetes</taxon>
        <taxon>Hypocreomycetidae</taxon>
        <taxon>Hypocreales</taxon>
        <taxon>Cordycipitaceae</taxon>
        <taxon>Akanthomyces</taxon>
        <taxon>Cordyceps confragosa</taxon>
    </lineage>
</organism>
<evidence type="ECO:0000313" key="13">
    <source>
        <dbReference type="EMBL" id="OAA81127.1"/>
    </source>
</evidence>
<evidence type="ECO:0000259" key="12">
    <source>
        <dbReference type="Pfam" id="PF09206"/>
    </source>
</evidence>
<sequence length="504" mass="53920">MPSRYRSSLCAISLAAAAGTLANAAPCDIYARGGTPCVAAHSTTRALYDSYAGPLYSVRRNTDGQVHSIHPRSAGGIANAEEQDRFCSRAVCTIATIYDQSGHGNDATKAIGGPDYMKGEDTGDADWEAGAMGAPVTLRGQKAYGIFVPPGTGYRSAHGNGTARGDEPEGMYAVVDGTHYNDHCCFDYGNAETSLTDTGNGHMEALFFGNTGGPAGSGPWIMAEMENGLFLTQHVNERPAGKEMKHRFVTATLRGEPHHWTIRGGDATGGSLRTIYDGGRPPANKRGAYDPMSKEGSIVLGIGGDNSHTSQGTFYEGVMTSGYPRSDIEDQVQADIARQRYAPGSRNSGPAVKVGSTVSFRATTSCCTTRYISRAANSDDVGIDFANDDGQKQRARWVVRQGLGSRDCYSFESAERPGSFIRHYANGLVVNKNDGSKLFSEDATFCIQAGVNGQGATVRSWSQAARYWRHYDARVHISYPGGKYKFDSKKSFNDDASFVISGAV</sequence>
<feature type="disulfide bond" evidence="8">
    <location>
        <begin position="27"/>
        <end position="37"/>
    </location>
</feature>
<dbReference type="OrthoDB" id="4861026at2759"/>
<proteinExistence type="inferred from homology"/>
<evidence type="ECO:0000256" key="2">
    <source>
        <dbReference type="ARBA" id="ARBA00006963"/>
    </source>
</evidence>
<dbReference type="Gene3D" id="2.60.120.200">
    <property type="match status" value="1"/>
</dbReference>
<accession>A0A168K1C8</accession>
<feature type="disulfide bond" evidence="8">
    <location>
        <begin position="184"/>
        <end position="185"/>
    </location>
</feature>
<evidence type="ECO:0000256" key="7">
    <source>
        <dbReference type="PIRSR" id="PIRSR638964-1"/>
    </source>
</evidence>
<comment type="catalytic activity">
    <reaction evidence="1 9">
        <text>Hydrolysis of terminal non-reducing alpha-L-arabinofuranoside residues in alpha-L-arabinosides.</text>
        <dbReference type="EC" id="3.2.1.55"/>
    </reaction>
</comment>
<dbReference type="EMBL" id="AZHF01000001">
    <property type="protein sequence ID" value="OAA81127.1"/>
    <property type="molecule type" value="Genomic_DNA"/>
</dbReference>
<feature type="disulfide bond" evidence="8">
    <location>
        <begin position="408"/>
        <end position="446"/>
    </location>
</feature>
<evidence type="ECO:0000256" key="10">
    <source>
        <dbReference type="SAM" id="MobiDB-lite"/>
    </source>
</evidence>
<feature type="active site" description="Nucleophile" evidence="7">
    <location>
        <position position="226"/>
    </location>
</feature>
<evidence type="ECO:0000256" key="9">
    <source>
        <dbReference type="RuleBase" id="RU367111"/>
    </source>
</evidence>
<reference evidence="13 14" key="1">
    <citation type="journal article" date="2016" name="Genome Biol. Evol.">
        <title>Divergent and convergent evolution of fungal pathogenicity.</title>
        <authorList>
            <person name="Shang Y."/>
            <person name="Xiao G."/>
            <person name="Zheng P."/>
            <person name="Cen K."/>
            <person name="Zhan S."/>
            <person name="Wang C."/>
        </authorList>
    </citation>
    <scope>NUCLEOTIDE SEQUENCE [LARGE SCALE GENOMIC DNA]</scope>
    <source>
        <strain evidence="13 14">RCEF 1005</strain>
    </source>
</reference>
<dbReference type="EC" id="3.2.1.55" evidence="9"/>
<feature type="domain" description="Alpha-L-arabinofuranosidase B arabinose-binding" evidence="11">
    <location>
        <begin position="361"/>
        <end position="500"/>
    </location>
</feature>
<dbReference type="STRING" id="1081108.A0A168K1C8"/>
<dbReference type="GO" id="GO:0045493">
    <property type="term" value="P:xylan catabolic process"/>
    <property type="evidence" value="ECO:0007669"/>
    <property type="project" value="UniProtKB-KW"/>
</dbReference>
<dbReference type="Pfam" id="PF09206">
    <property type="entry name" value="ArabFuran-catal"/>
    <property type="match status" value="1"/>
</dbReference>
<feature type="active site" description="Proton donor" evidence="7">
    <location>
        <position position="305"/>
    </location>
</feature>
<evidence type="ECO:0000259" key="11">
    <source>
        <dbReference type="Pfam" id="PF05270"/>
    </source>
</evidence>
<keyword evidence="14" id="KW-1185">Reference proteome</keyword>
<dbReference type="AlphaFoldDB" id="A0A168K1C8"/>
<dbReference type="Gene3D" id="2.80.10.50">
    <property type="match status" value="1"/>
</dbReference>
<feature type="domain" description="Alpha-L-arabinofuranosidase B catalytic" evidence="12">
    <location>
        <begin position="26"/>
        <end position="342"/>
    </location>
</feature>
<comment type="subcellular location">
    <subcellularLocation>
        <location evidence="9">Secreted</location>
    </subcellularLocation>
</comment>
<feature type="signal peptide" evidence="9">
    <location>
        <begin position="1"/>
        <end position="24"/>
    </location>
</feature>
<keyword evidence="6 9" id="KW-0326">Glycosidase</keyword>
<dbReference type="Proteomes" id="UP000076881">
    <property type="component" value="Unassembled WGS sequence"/>
</dbReference>
<dbReference type="SUPFAM" id="SSF49899">
    <property type="entry name" value="Concanavalin A-like lectins/glucanases"/>
    <property type="match status" value="1"/>
</dbReference>
<feature type="region of interest" description="Disordered" evidence="10">
    <location>
        <begin position="271"/>
        <end position="291"/>
    </location>
</feature>
<name>A0A168K1C8_CORDF</name>
<dbReference type="GO" id="GO:0045490">
    <property type="term" value="P:pectin catabolic process"/>
    <property type="evidence" value="ECO:0007669"/>
    <property type="project" value="TreeGrafter"/>
</dbReference>
<keyword evidence="9" id="KW-0858">Xylan degradation</keyword>
<feature type="chain" id="PRO_5027141916" description="Alpha-L-arabinofuranosidase" evidence="9">
    <location>
        <begin position="25"/>
        <end position="504"/>
    </location>
</feature>
<evidence type="ECO:0000256" key="3">
    <source>
        <dbReference type="ARBA" id="ARBA00022729"/>
    </source>
</evidence>
<comment type="pathway">
    <text evidence="9">Glycan metabolism; L-arabinan degradation.</text>
</comment>
<keyword evidence="4 9" id="KW-0378">Hydrolase</keyword>
<dbReference type="UniPathway" id="UPA00667"/>
<comment type="caution">
    <text evidence="13">The sequence shown here is derived from an EMBL/GenBank/DDBJ whole genome shotgun (WGS) entry which is preliminary data.</text>
</comment>
<dbReference type="PANTHER" id="PTHR39447:SF2">
    <property type="entry name" value="ALPHA-L-ARABINOFURANOSIDASE B"/>
    <property type="match status" value="1"/>
</dbReference>
<gene>
    <name evidence="13" type="ORF">LEL_00672</name>
</gene>
<evidence type="ECO:0000256" key="1">
    <source>
        <dbReference type="ARBA" id="ARBA00001462"/>
    </source>
</evidence>
<keyword evidence="3 9" id="KW-0732">Signal</keyword>
<dbReference type="SUPFAM" id="SSF110221">
    <property type="entry name" value="AbfB domain"/>
    <property type="match status" value="1"/>
</dbReference>
<dbReference type="GO" id="GO:0046556">
    <property type="term" value="F:alpha-L-arabinofuranosidase activity"/>
    <property type="evidence" value="ECO:0007669"/>
    <property type="project" value="UniProtKB-UniRule"/>
</dbReference>
<dbReference type="GO" id="GO:0005576">
    <property type="term" value="C:extracellular region"/>
    <property type="evidence" value="ECO:0007669"/>
    <property type="project" value="UniProtKB-SubCell"/>
</dbReference>
<evidence type="ECO:0000256" key="5">
    <source>
        <dbReference type="ARBA" id="ARBA00023180"/>
    </source>
</evidence>
<dbReference type="GO" id="GO:0046373">
    <property type="term" value="P:L-arabinose metabolic process"/>
    <property type="evidence" value="ECO:0007669"/>
    <property type="project" value="UniProtKB-UniRule"/>
</dbReference>
<comment type="similarity">
    <text evidence="2 9">Belongs to the glycosyl hydrolase 54 family.</text>
</comment>
<dbReference type="InterPro" id="IPR038964">
    <property type="entry name" value="ABFB"/>
</dbReference>
<keyword evidence="9" id="KW-0964">Secreted</keyword>
<dbReference type="InterPro" id="IPR007934">
    <property type="entry name" value="AbfB_ABD"/>
</dbReference>
<protein>
    <recommendedName>
        <fullName evidence="9">Alpha-L-arabinofuranosidase</fullName>
        <ecNumber evidence="9">3.2.1.55</ecNumber>
    </recommendedName>
</protein>
<dbReference type="InterPro" id="IPR036195">
    <property type="entry name" value="AbfB_ABD_sf"/>
</dbReference>
<keyword evidence="5" id="KW-0325">Glycoprotein</keyword>
<keyword evidence="9" id="KW-0119">Carbohydrate metabolism</keyword>
<dbReference type="InterPro" id="IPR013320">
    <property type="entry name" value="ConA-like_dom_sf"/>
</dbReference>
<evidence type="ECO:0000256" key="6">
    <source>
        <dbReference type="ARBA" id="ARBA00023295"/>
    </source>
</evidence>
<dbReference type="InterPro" id="IPR015289">
    <property type="entry name" value="A-L-arabinofuranosidase_B_cat"/>
</dbReference>
<dbReference type="GO" id="GO:0031222">
    <property type="term" value="P:arabinan catabolic process"/>
    <property type="evidence" value="ECO:0007669"/>
    <property type="project" value="UniProtKB-UniRule"/>
</dbReference>
<dbReference type="PANTHER" id="PTHR39447">
    <property type="entry name" value="ALPHA-L-ARABINOFURANOSIDASE B"/>
    <property type="match status" value="1"/>
</dbReference>